<accession>A0A0D2LN03</accession>
<feature type="compositionally biased region" description="Polar residues" evidence="1">
    <location>
        <begin position="15"/>
        <end position="26"/>
    </location>
</feature>
<protein>
    <submittedName>
        <fullName evidence="3">Uncharacterized protein</fullName>
    </submittedName>
</protein>
<dbReference type="Proteomes" id="UP000054270">
    <property type="component" value="Unassembled WGS sequence"/>
</dbReference>
<feature type="transmembrane region" description="Helical" evidence="2">
    <location>
        <begin position="333"/>
        <end position="350"/>
    </location>
</feature>
<feature type="transmembrane region" description="Helical" evidence="2">
    <location>
        <begin position="568"/>
        <end position="587"/>
    </location>
</feature>
<feature type="transmembrane region" description="Helical" evidence="2">
    <location>
        <begin position="628"/>
        <end position="651"/>
    </location>
</feature>
<feature type="transmembrane region" description="Helical" evidence="2">
    <location>
        <begin position="450"/>
        <end position="473"/>
    </location>
</feature>
<evidence type="ECO:0000256" key="1">
    <source>
        <dbReference type="SAM" id="MobiDB-lite"/>
    </source>
</evidence>
<dbReference type="EMBL" id="KN817519">
    <property type="protein sequence ID" value="KJA29472.1"/>
    <property type="molecule type" value="Genomic_DNA"/>
</dbReference>
<dbReference type="AlphaFoldDB" id="A0A0D2LN03"/>
<reference evidence="4" key="1">
    <citation type="submission" date="2014-04" db="EMBL/GenBank/DDBJ databases">
        <title>Evolutionary Origins and Diversification of the Mycorrhizal Mutualists.</title>
        <authorList>
            <consortium name="DOE Joint Genome Institute"/>
            <consortium name="Mycorrhizal Genomics Consortium"/>
            <person name="Kohler A."/>
            <person name="Kuo A."/>
            <person name="Nagy L.G."/>
            <person name="Floudas D."/>
            <person name="Copeland A."/>
            <person name="Barry K.W."/>
            <person name="Cichocki N."/>
            <person name="Veneault-Fourrey C."/>
            <person name="LaButti K."/>
            <person name="Lindquist E.A."/>
            <person name="Lipzen A."/>
            <person name="Lundell T."/>
            <person name="Morin E."/>
            <person name="Murat C."/>
            <person name="Riley R."/>
            <person name="Ohm R."/>
            <person name="Sun H."/>
            <person name="Tunlid A."/>
            <person name="Henrissat B."/>
            <person name="Grigoriev I.V."/>
            <person name="Hibbett D.S."/>
            <person name="Martin F."/>
        </authorList>
    </citation>
    <scope>NUCLEOTIDE SEQUENCE [LARGE SCALE GENOMIC DNA]</scope>
    <source>
        <strain evidence="4">FD-334 SS-4</strain>
    </source>
</reference>
<dbReference type="STRING" id="945553.A0A0D2LN03"/>
<feature type="region of interest" description="Disordered" evidence="1">
    <location>
        <begin position="66"/>
        <end position="111"/>
    </location>
</feature>
<feature type="transmembrane region" description="Helical" evidence="2">
    <location>
        <begin position="375"/>
        <end position="400"/>
    </location>
</feature>
<dbReference type="OMA" id="FCYTTTM"/>
<feature type="compositionally biased region" description="Basic and acidic residues" evidence="1">
    <location>
        <begin position="37"/>
        <end position="52"/>
    </location>
</feature>
<feature type="compositionally biased region" description="Low complexity" evidence="1">
    <location>
        <begin position="86"/>
        <end position="103"/>
    </location>
</feature>
<gene>
    <name evidence="3" type="ORF">HYPSUDRAFT_32950</name>
</gene>
<evidence type="ECO:0000313" key="4">
    <source>
        <dbReference type="Proteomes" id="UP000054270"/>
    </source>
</evidence>
<feature type="region of interest" description="Disordered" evidence="1">
    <location>
        <begin position="15"/>
        <end position="53"/>
    </location>
</feature>
<keyword evidence="2" id="KW-0472">Membrane</keyword>
<proteinExistence type="predicted"/>
<evidence type="ECO:0000313" key="3">
    <source>
        <dbReference type="EMBL" id="KJA29472.1"/>
    </source>
</evidence>
<name>A0A0D2LN03_HYPSF</name>
<keyword evidence="4" id="KW-1185">Reference proteome</keyword>
<keyword evidence="2" id="KW-0812">Transmembrane</keyword>
<keyword evidence="2" id="KW-1133">Transmembrane helix</keyword>
<organism evidence="3 4">
    <name type="scientific">Hypholoma sublateritium (strain FD-334 SS-4)</name>
    <dbReference type="NCBI Taxonomy" id="945553"/>
    <lineage>
        <taxon>Eukaryota</taxon>
        <taxon>Fungi</taxon>
        <taxon>Dikarya</taxon>
        <taxon>Basidiomycota</taxon>
        <taxon>Agaricomycotina</taxon>
        <taxon>Agaricomycetes</taxon>
        <taxon>Agaricomycetidae</taxon>
        <taxon>Agaricales</taxon>
        <taxon>Agaricineae</taxon>
        <taxon>Strophariaceae</taxon>
        <taxon>Hypholoma</taxon>
    </lineage>
</organism>
<dbReference type="OrthoDB" id="10261361at2759"/>
<sequence>MPINALVELYEKASPNTSANGMSSSEPAGALVTARSNPERGNETSVAEDPKPRLARFIRHPLLTPVDSDDPFLDRPTAISEQAPSNTESTTNTTTITTDTNTNELNPNGNQPYISQIPTTLCTPSVSSFSHPNDSFNDSTATLAPLYEERDQSDSKHTYPPTCPGNEHNEPVNRLQGPHNPVPATVVFARDAFPLSLPKLDRYLSSLPPPRLGDEDNDDNGTMFPPLDQLAKTKKSLDDLESNSIVAPAWRNSTSIINTAANLLISLLGSSALASFYSLTGLVNTVQIFALILSTIVPASGMNLEDTWRKLFLGTIPNILALNFAPAMVESLIFLAVLMTISSGLLFYFYRATSRCDRYISAEGLQQIESSGKKWGLILVTFLLTVLYLPLCTMSVHVLVWSQELWPIPNPYVNATSSPPALPPLGPATEYRDPLDFCWTTTMKRNEINFAPIAVAFSAIVFVVFALWFPIALRHVIRQSVPKVDKFTELGRPRGRSDKDGQYRRLLDRDTNPFAFLYKGFRRGWGTYFSTYLFAKLSTLVVIAVIDPDNCLFRSFSRTTIPIVRQSVLLCSTLGFFISQCIFAPFLDPVNNASEWTSRLNYLSTSVTALLITLNISQQAKDILNSYVLYCIYIITYGLSFYFTIVTFDWAENLVKKLTRRIDFSIDIFSPRLDISSSSAHTKRRIWQEAISALLLTNPDCAIPKNQVMAFAQARDSEFPPYLLNFLGSPGERHVENLKIYREVGAIAYNKAVRLITGPDFAMYRHLEDVIQKNYIGPDSYWKKPGKSKIRGCRSHFGNAWWIPFPPTLVIRYDEGPYAVLQDIVELDAYVSQNSSRDIERRRYVRMALRALEGRRVRWPYDYVQPVGSHARWWCCGQRYSAVTNTHYEYAILGIKRRGHLQWGRLQLGSGFDIQLEYSRKITLAAEIIGLNEDFDLTSSVARFLEINRDLIDEGLFVVEENLSDYRRYLRKEFRWKARVLTYGFLTFVYDRPRDPCDLAQTPAELEHDSRVCQLMECSEPVLKSAYARLTAVSTSKAATWWYIFWDDLWRRNHDTISGLDKHAADFNPHYRTSIAYTPLPRPVLETFLTQRGLLNKKPRWSDFFHAGFLNKLYLRLNDAVFRDSGQAIMFHFGSNRREMDMEDIDMITQGQSSTLGTGGGTDHDDSEIQLRPAYRWEGLLNDPPHKGCYIGSRKWRGKLGAWLGITPLWRTGAPSNGISLDVKLENDRYVLLDLCHSPVTSSIPNGLRTMRK</sequence>
<evidence type="ECO:0000256" key="2">
    <source>
        <dbReference type="SAM" id="Phobius"/>
    </source>
</evidence>